<name>A0A2G9SC67_AQUCT</name>
<keyword evidence="1" id="KW-0677">Repeat</keyword>
<dbReference type="PANTHER" id="PTHR45656:SF6">
    <property type="entry name" value="CUB AND SUSHI DOMAIN-CONTAINING PROTEIN 2"/>
    <property type="match status" value="1"/>
</dbReference>
<dbReference type="Pfam" id="PF00084">
    <property type="entry name" value="Sushi"/>
    <property type="match status" value="1"/>
</dbReference>
<dbReference type="OrthoDB" id="5804959at2759"/>
<dbReference type="InterPro" id="IPR000436">
    <property type="entry name" value="Sushi_SCR_CCP_dom"/>
</dbReference>
<comment type="caution">
    <text evidence="3">Lacks conserved residue(s) required for the propagation of feature annotation.</text>
</comment>
<dbReference type="InterPro" id="IPR051277">
    <property type="entry name" value="SEZ6_CSMD_C4BPB_Regulators"/>
</dbReference>
<dbReference type="EMBL" id="KV924474">
    <property type="protein sequence ID" value="PIO37706.1"/>
    <property type="molecule type" value="Genomic_DNA"/>
</dbReference>
<evidence type="ECO:0000256" key="2">
    <source>
        <dbReference type="ARBA" id="ARBA00023157"/>
    </source>
</evidence>
<dbReference type="PROSITE" id="PS50923">
    <property type="entry name" value="SUSHI"/>
    <property type="match status" value="1"/>
</dbReference>
<dbReference type="SMART" id="SM00032">
    <property type="entry name" value="CCP"/>
    <property type="match status" value="1"/>
</dbReference>
<organism evidence="5 6">
    <name type="scientific">Aquarana catesbeiana</name>
    <name type="common">American bullfrog</name>
    <name type="synonym">Rana catesbeiana</name>
    <dbReference type="NCBI Taxonomy" id="8400"/>
    <lineage>
        <taxon>Eukaryota</taxon>
        <taxon>Metazoa</taxon>
        <taxon>Chordata</taxon>
        <taxon>Craniata</taxon>
        <taxon>Vertebrata</taxon>
        <taxon>Euteleostomi</taxon>
        <taxon>Amphibia</taxon>
        <taxon>Batrachia</taxon>
        <taxon>Anura</taxon>
        <taxon>Neobatrachia</taxon>
        <taxon>Ranoidea</taxon>
        <taxon>Ranidae</taxon>
        <taxon>Aquarana</taxon>
    </lineage>
</organism>
<dbReference type="AlphaFoldDB" id="A0A2G9SC67"/>
<dbReference type="Gene3D" id="2.10.70.10">
    <property type="entry name" value="Complement Module, domain 1"/>
    <property type="match status" value="1"/>
</dbReference>
<dbReference type="SUPFAM" id="SSF57535">
    <property type="entry name" value="Complement control module/SCR domain"/>
    <property type="match status" value="1"/>
</dbReference>
<protein>
    <recommendedName>
        <fullName evidence="4">Sushi domain-containing protein</fullName>
    </recommendedName>
</protein>
<keyword evidence="6" id="KW-1185">Reference proteome</keyword>
<reference evidence="6" key="1">
    <citation type="journal article" date="2017" name="Nat. Commun.">
        <title>The North American bullfrog draft genome provides insight into hormonal regulation of long noncoding RNA.</title>
        <authorList>
            <person name="Hammond S.A."/>
            <person name="Warren R.L."/>
            <person name="Vandervalk B.P."/>
            <person name="Kucuk E."/>
            <person name="Khan H."/>
            <person name="Gibb E.A."/>
            <person name="Pandoh P."/>
            <person name="Kirk H."/>
            <person name="Zhao Y."/>
            <person name="Jones M."/>
            <person name="Mungall A.J."/>
            <person name="Coope R."/>
            <person name="Pleasance S."/>
            <person name="Moore R.A."/>
            <person name="Holt R.A."/>
            <person name="Round J.M."/>
            <person name="Ohora S."/>
            <person name="Walle B.V."/>
            <person name="Veldhoen N."/>
            <person name="Helbing C.C."/>
            <person name="Birol I."/>
        </authorList>
    </citation>
    <scope>NUCLEOTIDE SEQUENCE [LARGE SCALE GENOMIC DNA]</scope>
</reference>
<feature type="disulfide bond" evidence="3">
    <location>
        <begin position="29"/>
        <end position="56"/>
    </location>
</feature>
<dbReference type="Proteomes" id="UP000228934">
    <property type="component" value="Unassembled WGS sequence"/>
</dbReference>
<evidence type="ECO:0000256" key="1">
    <source>
        <dbReference type="ARBA" id="ARBA00022737"/>
    </source>
</evidence>
<proteinExistence type="predicted"/>
<dbReference type="FunFam" id="2.10.70.10:FF:000002">
    <property type="entry name" value="CUB and Sushi multiple domains 3"/>
    <property type="match status" value="1"/>
</dbReference>
<feature type="non-terminal residue" evidence="5">
    <location>
        <position position="1"/>
    </location>
</feature>
<evidence type="ECO:0000313" key="6">
    <source>
        <dbReference type="Proteomes" id="UP000228934"/>
    </source>
</evidence>
<accession>A0A2G9SC67</accession>
<evidence type="ECO:0000256" key="3">
    <source>
        <dbReference type="PROSITE-ProRule" id="PRU00302"/>
    </source>
</evidence>
<keyword evidence="2 3" id="KW-1015">Disulfide bond</keyword>
<gene>
    <name evidence="5" type="ORF">AB205_0152170</name>
</gene>
<evidence type="ECO:0000259" key="4">
    <source>
        <dbReference type="PROSITE" id="PS50923"/>
    </source>
</evidence>
<sequence length="59" mass="6280">ITCGHPGNPGNGVTQGSQFNLNDIVKFTCNPGYVLEGVAQAQCQANGQWNHPLPTCRII</sequence>
<feature type="domain" description="Sushi" evidence="4">
    <location>
        <begin position="1"/>
        <end position="58"/>
    </location>
</feature>
<evidence type="ECO:0000313" key="5">
    <source>
        <dbReference type="EMBL" id="PIO37706.1"/>
    </source>
</evidence>
<dbReference type="InterPro" id="IPR035976">
    <property type="entry name" value="Sushi/SCR/CCP_sf"/>
</dbReference>
<dbReference type="PANTHER" id="PTHR45656">
    <property type="entry name" value="PROTEIN CBR-CLEC-78"/>
    <property type="match status" value="1"/>
</dbReference>
<dbReference type="CDD" id="cd00033">
    <property type="entry name" value="CCP"/>
    <property type="match status" value="1"/>
</dbReference>
<feature type="non-terminal residue" evidence="5">
    <location>
        <position position="59"/>
    </location>
</feature>
<keyword evidence="3" id="KW-0768">Sushi</keyword>